<evidence type="ECO:0000313" key="2">
    <source>
        <dbReference type="EMBL" id="KHK98030.1"/>
    </source>
</evidence>
<feature type="transmembrane region" description="Helical" evidence="1">
    <location>
        <begin position="73"/>
        <end position="94"/>
    </location>
</feature>
<dbReference type="AlphaFoldDB" id="A0A0B2A4P3"/>
<keyword evidence="1" id="KW-0812">Transmembrane</keyword>
<dbReference type="EMBL" id="JTDK01000007">
    <property type="protein sequence ID" value="KHK98030.1"/>
    <property type="molecule type" value="Genomic_DNA"/>
</dbReference>
<dbReference type="RefSeq" id="WP_039398600.1">
    <property type="nucleotide sequence ID" value="NZ_JTDK01000007.1"/>
</dbReference>
<feature type="transmembrane region" description="Helical" evidence="1">
    <location>
        <begin position="40"/>
        <end position="61"/>
    </location>
</feature>
<dbReference type="Proteomes" id="UP000031030">
    <property type="component" value="Unassembled WGS sequence"/>
</dbReference>
<protein>
    <submittedName>
        <fullName evidence="2">Uncharacterized protein</fullName>
    </submittedName>
</protein>
<feature type="transmembrane region" description="Helical" evidence="1">
    <location>
        <begin position="6"/>
        <end position="28"/>
    </location>
</feature>
<feature type="transmembrane region" description="Helical" evidence="1">
    <location>
        <begin position="157"/>
        <end position="178"/>
    </location>
</feature>
<sequence length="223" mass="22512">MSVLWYTLPIAVALALSIFPIIAALLLLLSPEPLSRSIPFAIGSVLGIAVLVTAFALGASLIPTASESRTPSWVHVVEIVVGAALGIVAAFLLARKTASPGMDMSKVAAATGRLTPARALGFGLVMNVRPKSLALTVAAGLAIGTAHVDALSDGVTVLVFTVVAGSTVAGLVIAYAIGQERIRPQLERLRAGLATHAGLVLNAALLCIGVILIGAGVTQLASA</sequence>
<feature type="transmembrane region" description="Helical" evidence="1">
    <location>
        <begin position="133"/>
        <end position="151"/>
    </location>
</feature>
<dbReference type="STRING" id="1348253.LK09_09410"/>
<feature type="transmembrane region" description="Helical" evidence="1">
    <location>
        <begin position="199"/>
        <end position="221"/>
    </location>
</feature>
<name>A0A0B2A4P3_9MICO</name>
<comment type="caution">
    <text evidence="2">The sequence shown here is derived from an EMBL/GenBank/DDBJ whole genome shotgun (WGS) entry which is preliminary data.</text>
</comment>
<reference evidence="2 3" key="1">
    <citation type="submission" date="2014-11" db="EMBL/GenBank/DDBJ databases">
        <title>Genome sequence of Microbacterium mangrovi MUSC 115(T).</title>
        <authorList>
            <person name="Lee L.-H."/>
        </authorList>
    </citation>
    <scope>NUCLEOTIDE SEQUENCE [LARGE SCALE GENOMIC DNA]</scope>
    <source>
        <strain evidence="2 3">MUSC 115</strain>
    </source>
</reference>
<evidence type="ECO:0000256" key="1">
    <source>
        <dbReference type="SAM" id="Phobius"/>
    </source>
</evidence>
<keyword evidence="1" id="KW-0472">Membrane</keyword>
<dbReference type="InterPro" id="IPR021315">
    <property type="entry name" value="Gap/Sap"/>
</dbReference>
<keyword evidence="3" id="KW-1185">Reference proteome</keyword>
<dbReference type="OrthoDB" id="4462109at2"/>
<organism evidence="2 3">
    <name type="scientific">Microbacterium mangrovi</name>
    <dbReference type="NCBI Taxonomy" id="1348253"/>
    <lineage>
        <taxon>Bacteria</taxon>
        <taxon>Bacillati</taxon>
        <taxon>Actinomycetota</taxon>
        <taxon>Actinomycetes</taxon>
        <taxon>Micrococcales</taxon>
        <taxon>Microbacteriaceae</taxon>
        <taxon>Microbacterium</taxon>
    </lineage>
</organism>
<keyword evidence="1" id="KW-1133">Transmembrane helix</keyword>
<dbReference type="Pfam" id="PF11139">
    <property type="entry name" value="SfLAP"/>
    <property type="match status" value="1"/>
</dbReference>
<evidence type="ECO:0000313" key="3">
    <source>
        <dbReference type="Proteomes" id="UP000031030"/>
    </source>
</evidence>
<proteinExistence type="predicted"/>
<accession>A0A0B2A4P3</accession>
<gene>
    <name evidence="2" type="ORF">LK09_09410</name>
</gene>